<keyword evidence="1" id="KW-0812">Transmembrane</keyword>
<reference evidence="3 4" key="1">
    <citation type="journal article" date="2017" name="Front. Microbiol.">
        <title>Labilibaculum manganireducens gen. nov., sp. nov. and Labilibaculum filiforme sp. nov., Novel Bacteroidetes Isolated from Subsurface Sediments of the Baltic Sea.</title>
        <authorList>
            <person name="Vandieken V."/>
            <person name="Marshall I.P."/>
            <person name="Niemann H."/>
            <person name="Engelen B."/>
            <person name="Cypionka H."/>
        </authorList>
    </citation>
    <scope>NUCLEOTIDE SEQUENCE [LARGE SCALE GENOMIC DNA]</scope>
    <source>
        <strain evidence="3 4">59.10-2M</strain>
    </source>
</reference>
<feature type="transmembrane region" description="Helical" evidence="1">
    <location>
        <begin position="100"/>
        <end position="118"/>
    </location>
</feature>
<evidence type="ECO:0000256" key="2">
    <source>
        <dbReference type="SAM" id="SignalP"/>
    </source>
</evidence>
<feature type="signal peptide" evidence="2">
    <location>
        <begin position="1"/>
        <end position="24"/>
    </location>
</feature>
<gene>
    <name evidence="3" type="ORF">BZG01_00205</name>
</gene>
<organism evidence="3 4">
    <name type="scientific">Labilibaculum manganireducens</name>
    <dbReference type="NCBI Taxonomy" id="1940525"/>
    <lineage>
        <taxon>Bacteria</taxon>
        <taxon>Pseudomonadati</taxon>
        <taxon>Bacteroidota</taxon>
        <taxon>Bacteroidia</taxon>
        <taxon>Marinilabiliales</taxon>
        <taxon>Marinifilaceae</taxon>
        <taxon>Labilibaculum</taxon>
    </lineage>
</organism>
<proteinExistence type="predicted"/>
<keyword evidence="1" id="KW-1133">Transmembrane helix</keyword>
<evidence type="ECO:0000256" key="1">
    <source>
        <dbReference type="SAM" id="Phobius"/>
    </source>
</evidence>
<feature type="transmembrane region" description="Helical" evidence="1">
    <location>
        <begin position="73"/>
        <end position="94"/>
    </location>
</feature>
<protein>
    <submittedName>
        <fullName evidence="3">Uncharacterized protein</fullName>
    </submittedName>
</protein>
<comment type="caution">
    <text evidence="3">The sequence shown here is derived from an EMBL/GenBank/DDBJ whole genome shotgun (WGS) entry which is preliminary data.</text>
</comment>
<dbReference type="RefSeq" id="WP_101307805.1">
    <property type="nucleotide sequence ID" value="NZ_MVDE01000001.1"/>
</dbReference>
<dbReference type="Proteomes" id="UP000233618">
    <property type="component" value="Unassembled WGS sequence"/>
</dbReference>
<dbReference type="AlphaFoldDB" id="A0A2N3IGF0"/>
<dbReference type="EMBL" id="MVDE01000001">
    <property type="protein sequence ID" value="PKQ69395.1"/>
    <property type="molecule type" value="Genomic_DNA"/>
</dbReference>
<keyword evidence="1" id="KW-0472">Membrane</keyword>
<accession>A0A2N3IGF0</accession>
<sequence>MKKLLCFMMVAFMAFVITPMIAVAETVASAVVDSPTGLDLGIYFATLSGLVTAVILLTQFFKTAIETHGIKTNYLSWIIALVLSIAGYFLQLGMFYGMPWYWIPIYALSAGLIANGIAGKQVVEAILSLFNSKNL</sequence>
<name>A0A2N3IGF0_9BACT</name>
<keyword evidence="4" id="KW-1185">Reference proteome</keyword>
<feature type="transmembrane region" description="Helical" evidence="1">
    <location>
        <begin position="40"/>
        <end position="61"/>
    </location>
</feature>
<keyword evidence="2" id="KW-0732">Signal</keyword>
<feature type="chain" id="PRO_5014969229" evidence="2">
    <location>
        <begin position="25"/>
        <end position="135"/>
    </location>
</feature>
<evidence type="ECO:0000313" key="3">
    <source>
        <dbReference type="EMBL" id="PKQ69395.1"/>
    </source>
</evidence>
<evidence type="ECO:0000313" key="4">
    <source>
        <dbReference type="Proteomes" id="UP000233618"/>
    </source>
</evidence>